<sequence>MANSASVFHYDQPRLDNDVVALEPFDPSVHLSQSVKRFREHPEILAYMAFPPLDDEDVFVRTAWEHIRSSPADCLFAVRDKAAVLPGAQEDAPVAGFVTLSSTNPMNATTELGIVLFPEFHHTHVATNAVGLILEWLLDPPSAGGLGLRRVEWKTHADNASARQFAAHIGFELEGICRWERVVQPGKPGAPVVALQTRNGTDMELLGLHTAVYSIVWDEWDVKRPNVVAQMERKR</sequence>
<dbReference type="PROSITE" id="PS51186">
    <property type="entry name" value="GNAT"/>
    <property type="match status" value="1"/>
</dbReference>
<protein>
    <submittedName>
        <fullName evidence="2">Acyl-CoA N-acyltransferase</fullName>
    </submittedName>
</protein>
<dbReference type="OrthoDB" id="5146788at2759"/>
<accession>A0A162MRP2</accession>
<comment type="caution">
    <text evidence="2">The sequence shown here is derived from an EMBL/GenBank/DDBJ whole genome shotgun (WGS) entry which is preliminary data.</text>
</comment>
<evidence type="ECO:0000313" key="3">
    <source>
        <dbReference type="Proteomes" id="UP000076874"/>
    </source>
</evidence>
<dbReference type="PANTHER" id="PTHR43441">
    <property type="entry name" value="RIBOSOMAL-PROTEIN-SERINE ACETYLTRANSFERASE"/>
    <property type="match status" value="1"/>
</dbReference>
<dbReference type="InterPro" id="IPR000182">
    <property type="entry name" value="GNAT_dom"/>
</dbReference>
<dbReference type="Pfam" id="PF13302">
    <property type="entry name" value="Acetyltransf_3"/>
    <property type="match status" value="1"/>
</dbReference>
<gene>
    <name evidence="2" type="ORF">SPI_02667</name>
</gene>
<dbReference type="Proteomes" id="UP000076874">
    <property type="component" value="Unassembled WGS sequence"/>
</dbReference>
<dbReference type="EMBL" id="AZHD01000003">
    <property type="protein sequence ID" value="OAA65880.1"/>
    <property type="molecule type" value="Genomic_DNA"/>
</dbReference>
<dbReference type="InterPro" id="IPR051908">
    <property type="entry name" value="Ribosomal_N-acetyltransferase"/>
</dbReference>
<organism evidence="2 3">
    <name type="scientific">Niveomyces insectorum RCEF 264</name>
    <dbReference type="NCBI Taxonomy" id="1081102"/>
    <lineage>
        <taxon>Eukaryota</taxon>
        <taxon>Fungi</taxon>
        <taxon>Dikarya</taxon>
        <taxon>Ascomycota</taxon>
        <taxon>Pezizomycotina</taxon>
        <taxon>Sordariomycetes</taxon>
        <taxon>Hypocreomycetidae</taxon>
        <taxon>Hypocreales</taxon>
        <taxon>Cordycipitaceae</taxon>
        <taxon>Niveomyces</taxon>
    </lineage>
</organism>
<evidence type="ECO:0000313" key="2">
    <source>
        <dbReference type="EMBL" id="OAA65880.1"/>
    </source>
</evidence>
<keyword evidence="2" id="KW-0012">Acyltransferase</keyword>
<proteinExistence type="predicted"/>
<dbReference type="SUPFAM" id="SSF55729">
    <property type="entry name" value="Acyl-CoA N-acyltransferases (Nat)"/>
    <property type="match status" value="1"/>
</dbReference>
<keyword evidence="2" id="KW-0808">Transferase</keyword>
<dbReference type="GO" id="GO:1990189">
    <property type="term" value="F:protein N-terminal-serine acetyltransferase activity"/>
    <property type="evidence" value="ECO:0007669"/>
    <property type="project" value="TreeGrafter"/>
</dbReference>
<dbReference type="PANTHER" id="PTHR43441:SF5">
    <property type="entry name" value="FAMILY ACETYLTRANSFERASE, PUTATIVE-RELATED"/>
    <property type="match status" value="1"/>
</dbReference>
<reference evidence="2 3" key="1">
    <citation type="journal article" date="2016" name="Genome Biol. Evol.">
        <title>Divergent and convergent evolution of fungal pathogenicity.</title>
        <authorList>
            <person name="Shang Y."/>
            <person name="Xiao G."/>
            <person name="Zheng P."/>
            <person name="Cen K."/>
            <person name="Zhan S."/>
            <person name="Wang C."/>
        </authorList>
    </citation>
    <scope>NUCLEOTIDE SEQUENCE [LARGE SCALE GENOMIC DNA]</scope>
    <source>
        <strain evidence="2 3">RCEF 264</strain>
    </source>
</reference>
<name>A0A162MRP2_9HYPO</name>
<keyword evidence="3" id="KW-1185">Reference proteome</keyword>
<dbReference type="GO" id="GO:0008999">
    <property type="term" value="F:protein-N-terminal-alanine acetyltransferase activity"/>
    <property type="evidence" value="ECO:0007669"/>
    <property type="project" value="TreeGrafter"/>
</dbReference>
<feature type="domain" description="N-acetyltransferase" evidence="1">
    <location>
        <begin position="48"/>
        <end position="199"/>
    </location>
</feature>
<evidence type="ECO:0000259" key="1">
    <source>
        <dbReference type="PROSITE" id="PS51186"/>
    </source>
</evidence>
<dbReference type="InterPro" id="IPR016181">
    <property type="entry name" value="Acyl_CoA_acyltransferase"/>
</dbReference>
<dbReference type="AlphaFoldDB" id="A0A162MRP2"/>
<dbReference type="Gene3D" id="3.40.630.30">
    <property type="match status" value="1"/>
</dbReference>